<evidence type="ECO:0000256" key="10">
    <source>
        <dbReference type="PIRSR" id="PIRSR601233-1"/>
    </source>
</evidence>
<dbReference type="AlphaFoldDB" id="A0A0E3CH60"/>
<evidence type="ECO:0000256" key="1">
    <source>
        <dbReference type="ARBA" id="ARBA00001936"/>
    </source>
</evidence>
<dbReference type="Pfam" id="PF01139">
    <property type="entry name" value="RtcB"/>
    <property type="match status" value="1"/>
</dbReference>
<dbReference type="Proteomes" id="UP000029549">
    <property type="component" value="Unassembled WGS sequence"/>
</dbReference>
<keyword evidence="7 11" id="KW-0342">GTP-binding</keyword>
<evidence type="ECO:0000256" key="8">
    <source>
        <dbReference type="ARBA" id="ARBA00023211"/>
    </source>
</evidence>
<evidence type="ECO:0000256" key="3">
    <source>
        <dbReference type="ARBA" id="ARBA00022598"/>
    </source>
</evidence>
<feature type="binding site" evidence="11">
    <location>
        <begin position="31"/>
        <end position="34"/>
    </location>
    <ligand>
        <name>GMP</name>
        <dbReference type="ChEBI" id="CHEBI:58115"/>
    </ligand>
</feature>
<gene>
    <name evidence="12" type="ORF">P608_08650</name>
</gene>
<keyword evidence="13" id="KW-1185">Reference proteome</keyword>
<dbReference type="GO" id="GO:0042245">
    <property type="term" value="P:RNA repair"/>
    <property type="evidence" value="ECO:0007669"/>
    <property type="project" value="UniProtKB-KW"/>
</dbReference>
<keyword evidence="8" id="KW-0464">Manganese</keyword>
<dbReference type="GO" id="GO:0003909">
    <property type="term" value="F:DNA ligase activity"/>
    <property type="evidence" value="ECO:0007669"/>
    <property type="project" value="TreeGrafter"/>
</dbReference>
<dbReference type="InterPro" id="IPR036025">
    <property type="entry name" value="RtcB-like_sf"/>
</dbReference>
<evidence type="ECO:0000256" key="7">
    <source>
        <dbReference type="ARBA" id="ARBA00023134"/>
    </source>
</evidence>
<evidence type="ECO:0000256" key="2">
    <source>
        <dbReference type="ARBA" id="ARBA00012726"/>
    </source>
</evidence>
<dbReference type="InterPro" id="IPR052915">
    <property type="entry name" value="RtcB-like"/>
</dbReference>
<dbReference type="EMBL" id="AWTP01000101">
    <property type="protein sequence ID" value="KGH13692.1"/>
    <property type="molecule type" value="Genomic_DNA"/>
</dbReference>
<feature type="binding site" evidence="11">
    <location>
        <begin position="55"/>
        <end position="58"/>
    </location>
    <ligand>
        <name>GMP</name>
        <dbReference type="ChEBI" id="CHEBI:58115"/>
    </ligand>
</feature>
<dbReference type="GO" id="GO:0030145">
    <property type="term" value="F:manganese ion binding"/>
    <property type="evidence" value="ECO:0007669"/>
    <property type="project" value="TreeGrafter"/>
</dbReference>
<name>A0A0E3CH60_9BURK</name>
<dbReference type="GO" id="GO:0170057">
    <property type="term" value="F:RNA ligase (GTP) activity"/>
    <property type="evidence" value="ECO:0007669"/>
    <property type="project" value="UniProtKB-EC"/>
</dbReference>
<dbReference type="GO" id="GO:0006396">
    <property type="term" value="P:RNA processing"/>
    <property type="evidence" value="ECO:0007669"/>
    <property type="project" value="InterPro"/>
</dbReference>
<dbReference type="SUPFAM" id="SSF103365">
    <property type="entry name" value="Hypothetical protein PH1602"/>
    <property type="match status" value="1"/>
</dbReference>
<proteinExistence type="predicted"/>
<dbReference type="EC" id="6.5.1.8" evidence="2"/>
<dbReference type="PANTHER" id="PTHR43749:SF2">
    <property type="entry name" value="RNA-SPLICING LIGASE RTCB"/>
    <property type="match status" value="1"/>
</dbReference>
<keyword evidence="4" id="KW-0479">Metal-binding</keyword>
<dbReference type="InterPro" id="IPR001233">
    <property type="entry name" value="RtcB"/>
</dbReference>
<evidence type="ECO:0000256" key="5">
    <source>
        <dbReference type="ARBA" id="ARBA00022741"/>
    </source>
</evidence>
<feature type="active site" description="GMP-histidine intermediate" evidence="10">
    <location>
        <position position="55"/>
    </location>
</feature>
<dbReference type="PANTHER" id="PTHR43749">
    <property type="entry name" value="RNA-SPLICING LIGASE RTCB"/>
    <property type="match status" value="1"/>
</dbReference>
<keyword evidence="3 12" id="KW-0436">Ligase</keyword>
<accession>A0A0E3CH60</accession>
<evidence type="ECO:0000256" key="11">
    <source>
        <dbReference type="PIRSR" id="PIRSR601233-2"/>
    </source>
</evidence>
<comment type="cofactor">
    <cofactor evidence="1">
        <name>Mn(2+)</name>
        <dbReference type="ChEBI" id="CHEBI:29035"/>
    </cofactor>
</comment>
<evidence type="ECO:0000313" key="12">
    <source>
        <dbReference type="EMBL" id="KGH13692.1"/>
    </source>
</evidence>
<reference evidence="12 13" key="1">
    <citation type="submission" date="2013-09" db="EMBL/GenBank/DDBJ databases">
        <title>High correlation between genotypes and phenotypes of environmental bacteria Comamonas testosteroni strains.</title>
        <authorList>
            <person name="Liu L."/>
            <person name="Zhu W."/>
            <person name="Xia X."/>
            <person name="Xu B."/>
            <person name="Luo M."/>
            <person name="Wang G."/>
        </authorList>
    </citation>
    <scope>NUCLEOTIDE SEQUENCE [LARGE SCALE GENOMIC DNA]</scope>
    <source>
        <strain evidence="12 13">DF2</strain>
    </source>
</reference>
<comment type="caution">
    <text evidence="12">The sequence shown here is derived from an EMBL/GenBank/DDBJ whole genome shotgun (WGS) entry which is preliminary data.</text>
</comment>
<evidence type="ECO:0000256" key="6">
    <source>
        <dbReference type="ARBA" id="ARBA00022800"/>
    </source>
</evidence>
<evidence type="ECO:0000313" key="13">
    <source>
        <dbReference type="Proteomes" id="UP000029549"/>
    </source>
</evidence>
<dbReference type="Gene3D" id="3.90.1860.10">
    <property type="entry name" value="tRNA-splicing ligase RtcB"/>
    <property type="match status" value="1"/>
</dbReference>
<dbReference type="GO" id="GO:0005525">
    <property type="term" value="F:GTP binding"/>
    <property type="evidence" value="ECO:0007669"/>
    <property type="project" value="UniProtKB-KW"/>
</dbReference>
<organism evidence="12 13">
    <name type="scientific">Comamonas thiooxydans</name>
    <dbReference type="NCBI Taxonomy" id="363952"/>
    <lineage>
        <taxon>Bacteria</taxon>
        <taxon>Pseudomonadati</taxon>
        <taxon>Pseudomonadota</taxon>
        <taxon>Betaproteobacteria</taxon>
        <taxon>Burkholderiales</taxon>
        <taxon>Comamonadaceae</taxon>
        <taxon>Comamonas</taxon>
    </lineage>
</organism>
<dbReference type="GO" id="GO:0006281">
    <property type="term" value="P:DNA repair"/>
    <property type="evidence" value="ECO:0007669"/>
    <property type="project" value="TreeGrafter"/>
</dbReference>
<keyword evidence="6" id="KW-0692">RNA repair</keyword>
<protein>
    <recommendedName>
        <fullName evidence="2">3'-phosphate/5'-hydroxy nucleic acid ligase</fullName>
        <ecNumber evidence="2">6.5.1.8</ecNumber>
    </recommendedName>
</protein>
<keyword evidence="5 11" id="KW-0547">Nucleotide-binding</keyword>
<evidence type="ECO:0000256" key="4">
    <source>
        <dbReference type="ARBA" id="ARBA00022723"/>
    </source>
</evidence>
<sequence length="114" mass="12325">MCRRSVAFGEDVFITRKGAVSARRGDTGVIPGSMGACIYIVHGLDTPESFEGCSHGAGRVRRRTKAKKLHSVADRIKAKKGMIDGIPMTYKDIDAVMAAQKDLVEVHHTLSVKG</sequence>
<evidence type="ECO:0000256" key="9">
    <source>
        <dbReference type="ARBA" id="ARBA00047746"/>
    </source>
</evidence>
<comment type="catalytic activity">
    <reaction evidence="9">
        <text>a 3'-end 3'-phospho-ribonucleotide-RNA + a 5'-end dephospho-ribonucleoside-RNA + GTP = a ribonucleotidyl-ribonucleotide-RNA + GMP + diphosphate</text>
        <dbReference type="Rhea" id="RHEA:68076"/>
        <dbReference type="Rhea" id="RHEA-COMP:10463"/>
        <dbReference type="Rhea" id="RHEA-COMP:13936"/>
        <dbReference type="Rhea" id="RHEA-COMP:17355"/>
        <dbReference type="ChEBI" id="CHEBI:33019"/>
        <dbReference type="ChEBI" id="CHEBI:37565"/>
        <dbReference type="ChEBI" id="CHEBI:58115"/>
        <dbReference type="ChEBI" id="CHEBI:83062"/>
        <dbReference type="ChEBI" id="CHEBI:138284"/>
        <dbReference type="ChEBI" id="CHEBI:173118"/>
        <dbReference type="EC" id="6.5.1.8"/>
    </reaction>
</comment>